<evidence type="ECO:0000313" key="8">
    <source>
        <dbReference type="EMBL" id="NMM46621.1"/>
    </source>
</evidence>
<dbReference type="Pfam" id="PF00708">
    <property type="entry name" value="Acylphosphatase"/>
    <property type="match status" value="1"/>
</dbReference>
<evidence type="ECO:0000313" key="9">
    <source>
        <dbReference type="Proteomes" id="UP000539372"/>
    </source>
</evidence>
<dbReference type="PANTHER" id="PTHR47268">
    <property type="entry name" value="ACYLPHOSPHATASE"/>
    <property type="match status" value="1"/>
</dbReference>
<keyword evidence="9" id="KW-1185">Reference proteome</keyword>
<dbReference type="RefSeq" id="WP_169627046.1">
    <property type="nucleotide sequence ID" value="NZ_JABBNT010000007.1"/>
</dbReference>
<dbReference type="Gene3D" id="3.30.70.100">
    <property type="match status" value="1"/>
</dbReference>
<dbReference type="PROSITE" id="PS00151">
    <property type="entry name" value="ACYLPHOSPHATASE_2"/>
    <property type="match status" value="1"/>
</dbReference>
<dbReference type="EMBL" id="JABBNT010000007">
    <property type="protein sequence ID" value="NMM46621.1"/>
    <property type="molecule type" value="Genomic_DNA"/>
</dbReference>
<evidence type="ECO:0000256" key="2">
    <source>
        <dbReference type="ARBA" id="ARBA00012150"/>
    </source>
</evidence>
<evidence type="ECO:0000259" key="7">
    <source>
        <dbReference type="PROSITE" id="PS51160"/>
    </source>
</evidence>
<reference evidence="8 9" key="1">
    <citation type="submission" date="2020-04" db="EMBL/GenBank/DDBJ databases">
        <title>Rhodospirillaceae bacterium KN72 isolated from deep sea.</title>
        <authorList>
            <person name="Zhang D.-C."/>
        </authorList>
    </citation>
    <scope>NUCLEOTIDE SEQUENCE [LARGE SCALE GENOMIC DNA]</scope>
    <source>
        <strain evidence="8 9">KN72</strain>
    </source>
</reference>
<evidence type="ECO:0000256" key="5">
    <source>
        <dbReference type="RuleBase" id="RU000553"/>
    </source>
</evidence>
<dbReference type="PANTHER" id="PTHR47268:SF4">
    <property type="entry name" value="ACYLPHOSPHATASE"/>
    <property type="match status" value="1"/>
</dbReference>
<protein>
    <recommendedName>
        <fullName evidence="2 4">Acylphosphatase</fullName>
        <ecNumber evidence="2 4">3.6.1.7</ecNumber>
    </recommendedName>
</protein>
<dbReference type="PROSITE" id="PS00150">
    <property type="entry name" value="ACYLPHOSPHATASE_1"/>
    <property type="match status" value="1"/>
</dbReference>
<sequence length="91" mass="9912">MKSVKARIEGKVQGVWFRAWTEKTAVGLGLDGWVRNRPDGSVEAVFSGPTETVERMLADCWNGPPLSRVTAVQTDPAETPDQAGFIIRPDG</sequence>
<evidence type="ECO:0000256" key="4">
    <source>
        <dbReference type="PROSITE-ProRule" id="PRU00520"/>
    </source>
</evidence>
<organism evidence="8 9">
    <name type="scientific">Pacificispira spongiicola</name>
    <dbReference type="NCBI Taxonomy" id="2729598"/>
    <lineage>
        <taxon>Bacteria</taxon>
        <taxon>Pseudomonadati</taxon>
        <taxon>Pseudomonadota</taxon>
        <taxon>Alphaproteobacteria</taxon>
        <taxon>Rhodospirillales</taxon>
        <taxon>Rhodospirillaceae</taxon>
        <taxon>Pacificispira</taxon>
    </lineage>
</organism>
<dbReference type="AlphaFoldDB" id="A0A7Y0E581"/>
<comment type="similarity">
    <text evidence="1 6">Belongs to the acylphosphatase family.</text>
</comment>
<dbReference type="EC" id="3.6.1.7" evidence="2 4"/>
<proteinExistence type="inferred from homology"/>
<dbReference type="InterPro" id="IPR020456">
    <property type="entry name" value="Acylphosphatase"/>
</dbReference>
<dbReference type="InterPro" id="IPR017968">
    <property type="entry name" value="Acylphosphatase_CS"/>
</dbReference>
<name>A0A7Y0E581_9PROT</name>
<accession>A0A7Y0E581</accession>
<comment type="catalytic activity">
    <reaction evidence="3 4 5">
        <text>an acyl phosphate + H2O = a carboxylate + phosphate + H(+)</text>
        <dbReference type="Rhea" id="RHEA:14965"/>
        <dbReference type="ChEBI" id="CHEBI:15377"/>
        <dbReference type="ChEBI" id="CHEBI:15378"/>
        <dbReference type="ChEBI" id="CHEBI:29067"/>
        <dbReference type="ChEBI" id="CHEBI:43474"/>
        <dbReference type="ChEBI" id="CHEBI:59918"/>
        <dbReference type="EC" id="3.6.1.7"/>
    </reaction>
</comment>
<dbReference type="PRINTS" id="PR00112">
    <property type="entry name" value="ACYLPHPHTASE"/>
</dbReference>
<evidence type="ECO:0000256" key="6">
    <source>
        <dbReference type="RuleBase" id="RU004168"/>
    </source>
</evidence>
<dbReference type="PROSITE" id="PS51160">
    <property type="entry name" value="ACYLPHOSPHATASE_3"/>
    <property type="match status" value="1"/>
</dbReference>
<keyword evidence="4 5" id="KW-0378">Hydrolase</keyword>
<comment type="caution">
    <text evidence="8">The sequence shown here is derived from an EMBL/GenBank/DDBJ whole genome shotgun (WGS) entry which is preliminary data.</text>
</comment>
<dbReference type="GO" id="GO:0003998">
    <property type="term" value="F:acylphosphatase activity"/>
    <property type="evidence" value="ECO:0007669"/>
    <property type="project" value="UniProtKB-EC"/>
</dbReference>
<dbReference type="SUPFAM" id="SSF54975">
    <property type="entry name" value="Acylphosphatase/BLUF domain-like"/>
    <property type="match status" value="1"/>
</dbReference>
<feature type="active site" evidence="4">
    <location>
        <position position="18"/>
    </location>
</feature>
<evidence type="ECO:0000256" key="3">
    <source>
        <dbReference type="ARBA" id="ARBA00047645"/>
    </source>
</evidence>
<dbReference type="InterPro" id="IPR036046">
    <property type="entry name" value="Acylphosphatase-like_dom_sf"/>
</dbReference>
<gene>
    <name evidence="8" type="ORF">HH303_19170</name>
</gene>
<feature type="domain" description="Acylphosphatase-like" evidence="7">
    <location>
        <begin position="3"/>
        <end position="89"/>
    </location>
</feature>
<dbReference type="Proteomes" id="UP000539372">
    <property type="component" value="Unassembled WGS sequence"/>
</dbReference>
<feature type="active site" evidence="4">
    <location>
        <position position="36"/>
    </location>
</feature>
<dbReference type="InterPro" id="IPR001792">
    <property type="entry name" value="Acylphosphatase-like_dom"/>
</dbReference>
<evidence type="ECO:0000256" key="1">
    <source>
        <dbReference type="ARBA" id="ARBA00005614"/>
    </source>
</evidence>